<evidence type="ECO:0000313" key="1">
    <source>
        <dbReference type="EMBL" id="TGY96333.1"/>
    </source>
</evidence>
<name>A0AC61RXA2_9FIRM</name>
<gene>
    <name evidence="1" type="ORF">E5329_10435</name>
</gene>
<dbReference type="EMBL" id="SRYA01000018">
    <property type="protein sequence ID" value="TGY96333.1"/>
    <property type="molecule type" value="Genomic_DNA"/>
</dbReference>
<protein>
    <submittedName>
        <fullName evidence="1">M23 family metallopeptidase</fullName>
    </submittedName>
</protein>
<proteinExistence type="predicted"/>
<reference evidence="1" key="1">
    <citation type="submission" date="2019-04" db="EMBL/GenBank/DDBJ databases">
        <title>Microbes associate with the intestines of laboratory mice.</title>
        <authorList>
            <person name="Navarre W."/>
            <person name="Wong E."/>
            <person name="Huang K."/>
            <person name="Tropini C."/>
            <person name="Ng K."/>
            <person name="Yu B."/>
        </authorList>
    </citation>
    <scope>NUCLEOTIDE SEQUENCE</scope>
    <source>
        <strain evidence="1">NM01_1-7b</strain>
    </source>
</reference>
<evidence type="ECO:0000313" key="2">
    <source>
        <dbReference type="Proteomes" id="UP000304953"/>
    </source>
</evidence>
<organism evidence="1 2">
    <name type="scientific">Petralouisia muris</name>
    <dbReference type="NCBI Taxonomy" id="3032872"/>
    <lineage>
        <taxon>Bacteria</taxon>
        <taxon>Bacillati</taxon>
        <taxon>Bacillota</taxon>
        <taxon>Clostridia</taxon>
        <taxon>Lachnospirales</taxon>
        <taxon>Lachnospiraceae</taxon>
        <taxon>Petralouisia</taxon>
    </lineage>
</organism>
<sequence>MVVAAFGMLGLYYAGQEREQEEQMAKERQQQIQQAREEDAAREQAAQEKAKAQAAAEAKARIKEQEKEEEETEEVSGIIEPVVEDDFMDEPEVVAETSAPVEPELHFDAAADLSWPLQGNVILNYNMDQTVYFATLDQYKYNPAVILQAAVNTPVNAVASGTVASVETSEETGLTMTVDMGDGYSARYGQLKEVPKNQGEYVESGEIIGYISEPTKYYSVEGSNLYFQLMKDDQPVNPMEYLE</sequence>
<dbReference type="Proteomes" id="UP000304953">
    <property type="component" value="Unassembled WGS sequence"/>
</dbReference>
<comment type="caution">
    <text evidence="1">The sequence shown here is derived from an EMBL/GenBank/DDBJ whole genome shotgun (WGS) entry which is preliminary data.</text>
</comment>
<keyword evidence="2" id="KW-1185">Reference proteome</keyword>
<accession>A0AC61RXA2</accession>